<comment type="caution">
    <text evidence="1">The sequence shown here is derived from an EMBL/GenBank/DDBJ whole genome shotgun (WGS) entry which is preliminary data.</text>
</comment>
<keyword evidence="2" id="KW-1185">Reference proteome</keyword>
<sequence>MRHLLDRQSSRIANKPLEIFASHGKNDVRHFKYATRQPSFRQLICLTDGPPKFQRSGANLLQGILSLQRGICRSDAPPVFRASRLKRRCRAATLNCRI</sequence>
<name>A0A521FZE9_9BACT</name>
<dbReference type="Proteomes" id="UP000316238">
    <property type="component" value="Unassembled WGS sequence"/>
</dbReference>
<proteinExistence type="predicted"/>
<organism evidence="1 2">
    <name type="scientific">Candidatus Electronema aureum</name>
    <dbReference type="NCBI Taxonomy" id="2005002"/>
    <lineage>
        <taxon>Bacteria</taxon>
        <taxon>Pseudomonadati</taxon>
        <taxon>Thermodesulfobacteriota</taxon>
        <taxon>Desulfobulbia</taxon>
        <taxon>Desulfobulbales</taxon>
        <taxon>Desulfobulbaceae</taxon>
        <taxon>Candidatus Electronema</taxon>
    </lineage>
</organism>
<dbReference type="AlphaFoldDB" id="A0A521FZE9"/>
<reference evidence="1" key="1">
    <citation type="submission" date="2017-07" db="EMBL/GenBank/DDBJ databases">
        <title>The cable genome - Insights into the physiology and evolution of filamentous bacteria capable of sulfide oxidation via long distance electron transfer.</title>
        <authorList>
            <person name="Thorup C."/>
            <person name="Bjerg J.T."/>
            <person name="Schreiber L."/>
            <person name="Nielsen L.P."/>
            <person name="Kjeldsen K.U."/>
            <person name="Boesen T."/>
            <person name="Boggild A."/>
            <person name="Meysman F."/>
            <person name="Geelhoed J."/>
            <person name="Schramm A."/>
        </authorList>
    </citation>
    <scope>NUCLEOTIDE SEQUENCE [LARGE SCALE GENOMIC DNA]</scope>
    <source>
        <strain evidence="1">GS</strain>
    </source>
</reference>
<dbReference type="EMBL" id="NQJD01000039">
    <property type="protein sequence ID" value="TAA74120.1"/>
    <property type="molecule type" value="Genomic_DNA"/>
</dbReference>
<gene>
    <name evidence="1" type="ORF">CDV28_13919</name>
</gene>
<protein>
    <submittedName>
        <fullName evidence="1">Uncharacterized protein</fullName>
    </submittedName>
</protein>
<evidence type="ECO:0000313" key="2">
    <source>
        <dbReference type="Proteomes" id="UP000316238"/>
    </source>
</evidence>
<evidence type="ECO:0000313" key="1">
    <source>
        <dbReference type="EMBL" id="TAA74120.1"/>
    </source>
</evidence>
<accession>A0A521FZE9</accession>